<comment type="catalytic activity">
    <reaction evidence="1">
        <text>5-oxo-L-proline + ATP + 2 H2O = L-glutamate + ADP + phosphate + H(+)</text>
        <dbReference type="Rhea" id="RHEA:10348"/>
        <dbReference type="ChEBI" id="CHEBI:15377"/>
        <dbReference type="ChEBI" id="CHEBI:15378"/>
        <dbReference type="ChEBI" id="CHEBI:29985"/>
        <dbReference type="ChEBI" id="CHEBI:30616"/>
        <dbReference type="ChEBI" id="CHEBI:43474"/>
        <dbReference type="ChEBI" id="CHEBI:58402"/>
        <dbReference type="ChEBI" id="CHEBI:456216"/>
        <dbReference type="EC" id="3.5.2.9"/>
    </reaction>
</comment>
<dbReference type="GO" id="GO:0005524">
    <property type="term" value="F:ATP binding"/>
    <property type="evidence" value="ECO:0007669"/>
    <property type="project" value="UniProtKB-UniRule"/>
</dbReference>
<evidence type="ECO:0000256" key="1">
    <source>
        <dbReference type="HAMAP-Rule" id="MF_00691"/>
    </source>
</evidence>
<dbReference type="NCBIfam" id="NF003816">
    <property type="entry name" value="PRK05406.1-5"/>
    <property type="match status" value="1"/>
</dbReference>
<comment type="similarity">
    <text evidence="1">Belongs to the LamB/PxpA family.</text>
</comment>
<dbReference type="Proteomes" id="UP000824250">
    <property type="component" value="Unassembled WGS sequence"/>
</dbReference>
<reference evidence="2" key="1">
    <citation type="submission" date="2020-10" db="EMBL/GenBank/DDBJ databases">
        <authorList>
            <person name="Gilroy R."/>
        </authorList>
    </citation>
    <scope>NUCLEOTIDE SEQUENCE</scope>
    <source>
        <strain evidence="2">CHK180-2868</strain>
    </source>
</reference>
<dbReference type="PANTHER" id="PTHR30292:SF0">
    <property type="entry name" value="5-OXOPROLINASE SUBUNIT A"/>
    <property type="match status" value="1"/>
</dbReference>
<name>A0A9D1D5Z1_9FIRM</name>
<dbReference type="Gene3D" id="3.20.20.370">
    <property type="entry name" value="Glycoside hydrolase/deacetylase"/>
    <property type="match status" value="1"/>
</dbReference>
<proteinExistence type="inferred from homology"/>
<evidence type="ECO:0000313" key="3">
    <source>
        <dbReference type="Proteomes" id="UP000824250"/>
    </source>
</evidence>
<dbReference type="Pfam" id="PF03746">
    <property type="entry name" value="LamB_YcsF"/>
    <property type="match status" value="1"/>
</dbReference>
<keyword evidence="1" id="KW-0547">Nucleotide-binding</keyword>
<dbReference type="GO" id="GO:0005975">
    <property type="term" value="P:carbohydrate metabolic process"/>
    <property type="evidence" value="ECO:0007669"/>
    <property type="project" value="InterPro"/>
</dbReference>
<keyword evidence="1" id="KW-0067">ATP-binding</keyword>
<comment type="subunit">
    <text evidence="1">Forms a complex composed of PxpA, PxpB and PxpC.</text>
</comment>
<reference evidence="2" key="2">
    <citation type="journal article" date="2021" name="PeerJ">
        <title>Extensive microbial diversity within the chicken gut microbiome revealed by metagenomics and culture.</title>
        <authorList>
            <person name="Gilroy R."/>
            <person name="Ravi A."/>
            <person name="Getino M."/>
            <person name="Pursley I."/>
            <person name="Horton D.L."/>
            <person name="Alikhan N.F."/>
            <person name="Baker D."/>
            <person name="Gharbi K."/>
            <person name="Hall N."/>
            <person name="Watson M."/>
            <person name="Adriaenssens E.M."/>
            <person name="Foster-Nyarko E."/>
            <person name="Jarju S."/>
            <person name="Secka A."/>
            <person name="Antonio M."/>
            <person name="Oren A."/>
            <person name="Chaudhuri R.R."/>
            <person name="La Ragione R."/>
            <person name="Hildebrand F."/>
            <person name="Pallen M.J."/>
        </authorList>
    </citation>
    <scope>NUCLEOTIDE SEQUENCE</scope>
    <source>
        <strain evidence="2">CHK180-2868</strain>
    </source>
</reference>
<dbReference type="NCBIfam" id="NF003814">
    <property type="entry name" value="PRK05406.1-3"/>
    <property type="match status" value="1"/>
</dbReference>
<dbReference type="CDD" id="cd10787">
    <property type="entry name" value="LamB_YcsF_like"/>
    <property type="match status" value="1"/>
</dbReference>
<dbReference type="PANTHER" id="PTHR30292">
    <property type="entry name" value="UNCHARACTERIZED PROTEIN YBGL-RELATED"/>
    <property type="match status" value="1"/>
</dbReference>
<protein>
    <recommendedName>
        <fullName evidence="1">5-oxoprolinase subunit A</fullName>
        <shortName evidence="1">5-OPase subunit A</shortName>
        <ecNumber evidence="1">3.5.2.9</ecNumber>
    </recommendedName>
    <alternativeName>
        <fullName evidence="1">5-oxoprolinase (ATP-hydrolyzing) subunit A</fullName>
    </alternativeName>
</protein>
<comment type="caution">
    <text evidence="2">The sequence shown here is derived from an EMBL/GenBank/DDBJ whole genome shotgun (WGS) entry which is preliminary data.</text>
</comment>
<keyword evidence="1" id="KW-0378">Hydrolase</keyword>
<dbReference type="InterPro" id="IPR011330">
    <property type="entry name" value="Glyco_hydro/deAcase_b/a-brl"/>
</dbReference>
<dbReference type="HAMAP" id="MF_00691">
    <property type="entry name" value="PxpA"/>
    <property type="match status" value="1"/>
</dbReference>
<gene>
    <name evidence="1" type="primary">pxpA</name>
    <name evidence="2" type="ORF">IAB28_07700</name>
</gene>
<dbReference type="AlphaFoldDB" id="A0A9D1D5Z1"/>
<comment type="function">
    <text evidence="1">Catalyzes the cleavage of 5-oxoproline to form L-glutamate coupled to the hydrolysis of ATP to ADP and inorganic phosphate.</text>
</comment>
<dbReference type="EC" id="3.5.2.9" evidence="1"/>
<dbReference type="GO" id="GO:0017168">
    <property type="term" value="F:5-oxoprolinase (ATP-hydrolyzing) activity"/>
    <property type="evidence" value="ECO:0007669"/>
    <property type="project" value="UniProtKB-UniRule"/>
</dbReference>
<dbReference type="SUPFAM" id="SSF88713">
    <property type="entry name" value="Glycoside hydrolase/deacetylase"/>
    <property type="match status" value="1"/>
</dbReference>
<dbReference type="EMBL" id="DVGC01000042">
    <property type="protein sequence ID" value="HIR05833.1"/>
    <property type="molecule type" value="Genomic_DNA"/>
</dbReference>
<sequence>MYRVDLNSDLGESFGNYTIGMDEEILKYVSSANVACGWHAGDPMVMEKTLTLAKQFGTAVGAHPGFPDLMGFGRRNMAVTPEEAKAYVKYQLGALMAFAGSKGMKIQHVKPHGAMYNMAAVDEKLAAAMCEAVYEVDPEIIFMGLAGSKMISAAEKTGLRTASEVFADRAYNDDGTLVSRKLPGAMIKDRDLAISRVVRMVKEGLVTSVNGNDIAIRADSVCVHGDNPKALEFVRDIRETLLREGVEIKSLCAAE</sequence>
<accession>A0A9D1D5Z1</accession>
<organism evidence="2 3">
    <name type="scientific">Candidatus Copromonas faecavium</name>
    <name type="common">nom. illeg.</name>
    <dbReference type="NCBI Taxonomy" id="2840740"/>
    <lineage>
        <taxon>Bacteria</taxon>
        <taxon>Bacillati</taxon>
        <taxon>Bacillota</taxon>
        <taxon>Clostridia</taxon>
        <taxon>Lachnospirales</taxon>
        <taxon>Lachnospiraceae</taxon>
        <taxon>Candidatus Copromonas (nom. illeg.)</taxon>
    </lineage>
</organism>
<dbReference type="InterPro" id="IPR005501">
    <property type="entry name" value="LamB/YcsF/PxpA-like"/>
</dbReference>
<evidence type="ECO:0000313" key="2">
    <source>
        <dbReference type="EMBL" id="HIR05833.1"/>
    </source>
</evidence>